<evidence type="ECO:0000313" key="2">
    <source>
        <dbReference type="Proteomes" id="UP000198646"/>
    </source>
</evidence>
<protein>
    <submittedName>
        <fullName evidence="1">Histidine kinase-, DNA gyrase B-, and HSP90-like ATPase</fullName>
    </submittedName>
</protein>
<dbReference type="SUPFAM" id="SSF55874">
    <property type="entry name" value="ATPase domain of HSP90 chaperone/DNA topoisomerase II/histidine kinase"/>
    <property type="match status" value="1"/>
</dbReference>
<gene>
    <name evidence="1" type="ORF">SAMN04488512_102322</name>
</gene>
<name>A0ABY0RRT9_9RHOB</name>
<evidence type="ECO:0000313" key="1">
    <source>
        <dbReference type="EMBL" id="SDO40515.1"/>
    </source>
</evidence>
<dbReference type="Pfam" id="PF13589">
    <property type="entry name" value="HATPase_c_3"/>
    <property type="match status" value="1"/>
</dbReference>
<dbReference type="Gene3D" id="3.30.565.10">
    <property type="entry name" value="Histidine kinase-like ATPase, C-terminal domain"/>
    <property type="match status" value="1"/>
</dbReference>
<dbReference type="Proteomes" id="UP000198646">
    <property type="component" value="Unassembled WGS sequence"/>
</dbReference>
<dbReference type="EMBL" id="FNJD01000002">
    <property type="protein sequence ID" value="SDO40515.1"/>
    <property type="molecule type" value="Genomic_DNA"/>
</dbReference>
<proteinExistence type="predicted"/>
<sequence>MAGVSRKEFYQQIDGTPQKRMFLSIMADYDLMTAIAELVDNAIDHWIATGKPQGTKIQLFMDAERQLISVRDNAGGVPVDQIRLLIAPGATRPLNTANLIGNFGVGGKRASVALGEHVTISSRHQDQGSFQIVIDQDWLADEDWRIDVSRVPDLSPGTTQVSISQVRQSFAQSDLDELYKHLEATYAHFVREGCEVVLNGNPVGVTFFNAWAYPPDYSPKQMNFQIMPSDGEALNVKITGGLIRDRIPEADNYGVYFYCNERLILKELKTRDVGYFITSEAGVPHPDGSLCRVIVELDGPADLMPWNSSKNGISFSHPAFTQIRPSIIELVTYFSKLSRRFKSDRQGGVYQYDKGTIDPIHPTSTTAKKRLILPPVKREPKMSYSKELMHLNQGTVARKPWTLGLVEAMGMVDIALDQNFETKNRAALILLDSNVEIGMKEYIINNTAIFPPNKYKGNALTDILTHRTKVLNEVRDALEIDEPTEAKLKYFYALRNKLIHERASVHILDRDIAEYRGMVEQLLRKMFSVRFP</sequence>
<dbReference type="RefSeq" id="WP_093731928.1">
    <property type="nucleotide sequence ID" value="NZ_FNJD01000002.1"/>
</dbReference>
<organism evidence="1 2">
    <name type="scientific">Sulfitobacter litoralis</name>
    <dbReference type="NCBI Taxonomy" id="335975"/>
    <lineage>
        <taxon>Bacteria</taxon>
        <taxon>Pseudomonadati</taxon>
        <taxon>Pseudomonadota</taxon>
        <taxon>Alphaproteobacteria</taxon>
        <taxon>Rhodobacterales</taxon>
        <taxon>Roseobacteraceae</taxon>
        <taxon>Sulfitobacter</taxon>
    </lineage>
</organism>
<comment type="caution">
    <text evidence="1">The sequence shown here is derived from an EMBL/GenBank/DDBJ whole genome shotgun (WGS) entry which is preliminary data.</text>
</comment>
<accession>A0ABY0RRT9</accession>
<reference evidence="1 2" key="1">
    <citation type="submission" date="2016-10" db="EMBL/GenBank/DDBJ databases">
        <authorList>
            <person name="Varghese N."/>
            <person name="Submissions S."/>
        </authorList>
    </citation>
    <scope>NUCLEOTIDE SEQUENCE [LARGE SCALE GENOMIC DNA]</scope>
    <source>
        <strain evidence="1 2">DSM 17584</strain>
    </source>
</reference>
<keyword evidence="2" id="KW-1185">Reference proteome</keyword>
<dbReference type="InterPro" id="IPR036890">
    <property type="entry name" value="HATPase_C_sf"/>
</dbReference>